<protein>
    <recommendedName>
        <fullName evidence="2">GYF domain-containing protein</fullName>
    </recommendedName>
</protein>
<feature type="region of interest" description="Disordered" evidence="1">
    <location>
        <begin position="1"/>
        <end position="47"/>
    </location>
</feature>
<feature type="region of interest" description="Disordered" evidence="1">
    <location>
        <begin position="72"/>
        <end position="194"/>
    </location>
</feature>
<feature type="non-terminal residue" evidence="3">
    <location>
        <position position="409"/>
    </location>
</feature>
<dbReference type="GO" id="GO:0005682">
    <property type="term" value="C:U5 snRNP"/>
    <property type="evidence" value="ECO:0007669"/>
    <property type="project" value="InterPro"/>
</dbReference>
<evidence type="ECO:0000313" key="4">
    <source>
        <dbReference type="Proteomes" id="UP000799444"/>
    </source>
</evidence>
<dbReference type="EMBL" id="ML996108">
    <property type="protein sequence ID" value="KAF2738537.1"/>
    <property type="molecule type" value="Genomic_DNA"/>
</dbReference>
<gene>
    <name evidence="3" type="ORF">EJ04DRAFT_509428</name>
</gene>
<feature type="compositionally biased region" description="Basic and acidic residues" evidence="1">
    <location>
        <begin position="9"/>
        <end position="22"/>
    </location>
</feature>
<dbReference type="Pfam" id="PF02213">
    <property type="entry name" value="GYF"/>
    <property type="match status" value="1"/>
</dbReference>
<dbReference type="SUPFAM" id="SSF55277">
    <property type="entry name" value="GYF domain"/>
    <property type="match status" value="1"/>
</dbReference>
<feature type="domain" description="GYF" evidence="2">
    <location>
        <begin position="357"/>
        <end position="409"/>
    </location>
</feature>
<comment type="caution">
    <text evidence="3">The sequence shown here is derived from an EMBL/GenBank/DDBJ whole genome shotgun (WGS) entry which is preliminary data.</text>
</comment>
<organism evidence="3 4">
    <name type="scientific">Polyplosphaeria fusca</name>
    <dbReference type="NCBI Taxonomy" id="682080"/>
    <lineage>
        <taxon>Eukaryota</taxon>
        <taxon>Fungi</taxon>
        <taxon>Dikarya</taxon>
        <taxon>Ascomycota</taxon>
        <taxon>Pezizomycotina</taxon>
        <taxon>Dothideomycetes</taxon>
        <taxon>Pleosporomycetidae</taxon>
        <taxon>Pleosporales</taxon>
        <taxon>Tetraplosphaeriaceae</taxon>
        <taxon>Polyplosphaeria</taxon>
    </lineage>
</organism>
<dbReference type="InterPro" id="IPR035445">
    <property type="entry name" value="GYF-like_dom_sf"/>
</dbReference>
<keyword evidence="4" id="KW-1185">Reference proteome</keyword>
<dbReference type="InterPro" id="IPR039905">
    <property type="entry name" value="CD2BP2/Lin1"/>
</dbReference>
<dbReference type="PROSITE" id="PS50829">
    <property type="entry name" value="GYF"/>
    <property type="match status" value="1"/>
</dbReference>
<evidence type="ECO:0000256" key="1">
    <source>
        <dbReference type="SAM" id="MobiDB-lite"/>
    </source>
</evidence>
<name>A0A9P4V3I3_9PLEO</name>
<dbReference type="PANTHER" id="PTHR13138:SF3">
    <property type="entry name" value="CD2 ANTIGEN CYTOPLASMIC TAIL-BINDING PROTEIN 2"/>
    <property type="match status" value="1"/>
</dbReference>
<dbReference type="Proteomes" id="UP000799444">
    <property type="component" value="Unassembled WGS sequence"/>
</dbReference>
<evidence type="ECO:0000259" key="2">
    <source>
        <dbReference type="PROSITE" id="PS50829"/>
    </source>
</evidence>
<accession>A0A9P4V3I3</accession>
<feature type="compositionally biased region" description="Acidic residues" evidence="1">
    <location>
        <begin position="91"/>
        <end position="103"/>
    </location>
</feature>
<feature type="compositionally biased region" description="Acidic residues" evidence="1">
    <location>
        <begin position="144"/>
        <end position="154"/>
    </location>
</feature>
<proteinExistence type="predicted"/>
<evidence type="ECO:0000313" key="3">
    <source>
        <dbReference type="EMBL" id="KAF2738537.1"/>
    </source>
</evidence>
<feature type="compositionally biased region" description="Basic and acidic residues" evidence="1">
    <location>
        <begin position="104"/>
        <end position="126"/>
    </location>
</feature>
<dbReference type="InterPro" id="IPR003169">
    <property type="entry name" value="GYF"/>
</dbReference>
<dbReference type="AlphaFoldDB" id="A0A9P4V3I3"/>
<dbReference type="PANTHER" id="PTHR13138">
    <property type="entry name" value="PROTEIN LIN1"/>
    <property type="match status" value="1"/>
</dbReference>
<dbReference type="Gene3D" id="3.30.1490.40">
    <property type="match status" value="1"/>
</dbReference>
<sequence length="409" mass="46171">MYNAARPTKRGDKFARTHHLDSDGPASKRPRFDPRNPSTLAADVEDEDPILDADEIGKRGGVKRNAVNIDGYESDSSIENFDEAEAKASKDDDDIFADSDGVSDEDKAYKHTSKKKNDVRFLENHQIKGQVATSKGGGHVGLNYEDESSSDSGNDEERDRLDSDVDEEVGAGGKKRHAPKLDAFNMKQEQEEGRFDEAGNYVRTAADPDAAQDSWLDGITKKQILRAAEAKDMAEEKQRVRRREEDSITTGDSLTELIPHLARGESCFDALARHNKVVQQNTPKFINNKKRRLQEMNVEEDPAKATALAKAKEAIQAITNSAARLQKRGYDEIYEEPRELITRHYRRETGEIWKDPPRTFEFRWEAAPDEVHGPYDGPTMHAWYDEGHFEAGAEFRTIGGIQWFDEPDF</sequence>
<dbReference type="OrthoDB" id="331341at2759"/>
<reference evidence="3" key="1">
    <citation type="journal article" date="2020" name="Stud. Mycol.">
        <title>101 Dothideomycetes genomes: a test case for predicting lifestyles and emergence of pathogens.</title>
        <authorList>
            <person name="Haridas S."/>
            <person name="Albert R."/>
            <person name="Binder M."/>
            <person name="Bloem J."/>
            <person name="Labutti K."/>
            <person name="Salamov A."/>
            <person name="Andreopoulos B."/>
            <person name="Baker S."/>
            <person name="Barry K."/>
            <person name="Bills G."/>
            <person name="Bluhm B."/>
            <person name="Cannon C."/>
            <person name="Castanera R."/>
            <person name="Culley D."/>
            <person name="Daum C."/>
            <person name="Ezra D."/>
            <person name="Gonzalez J."/>
            <person name="Henrissat B."/>
            <person name="Kuo A."/>
            <person name="Liang C."/>
            <person name="Lipzen A."/>
            <person name="Lutzoni F."/>
            <person name="Magnuson J."/>
            <person name="Mondo S."/>
            <person name="Nolan M."/>
            <person name="Ohm R."/>
            <person name="Pangilinan J."/>
            <person name="Park H.-J."/>
            <person name="Ramirez L."/>
            <person name="Alfaro M."/>
            <person name="Sun H."/>
            <person name="Tritt A."/>
            <person name="Yoshinaga Y."/>
            <person name="Zwiers L.-H."/>
            <person name="Turgeon B."/>
            <person name="Goodwin S."/>
            <person name="Spatafora J."/>
            <person name="Crous P."/>
            <person name="Grigoriev I."/>
        </authorList>
    </citation>
    <scope>NUCLEOTIDE SEQUENCE</scope>
    <source>
        <strain evidence="3">CBS 125425</strain>
    </source>
</reference>